<dbReference type="Proteomes" id="UP000316360">
    <property type="component" value="Unassembled WGS sequence"/>
</dbReference>
<sequence length="293" mass="33792">MVSKEGILDSYEIPKGFTRITDPFRMIGVWFASRFPVLGKFLFVKHSRRGRRVRKYAATHKALELVYTYTWNRNRSYGLADQILTHILFNFRNAKALRNRLRLVNKGLKQAILDSKETPETIISLGSGSARDLVEVMAELRNELIDYHPTILLVDRSRSALRYSEAMTRVYKVNDVADWILVHAKTEDFIQGAQEKADIVLMIGLMDYLEEKRAVAIVSGIYDQMLQPGGTLFASNIVANEERRFLDCVLNWPMIYREDKELEEIISNSGFEKENFKILYEPLGIHGVIVARK</sequence>
<feature type="domain" description="Methyltransferase" evidence="1">
    <location>
        <begin position="65"/>
        <end position="293"/>
    </location>
</feature>
<reference evidence="2 3" key="1">
    <citation type="submission" date="2019-03" db="EMBL/GenBank/DDBJ databases">
        <title>Metabolic potential of uncultured bacteria and archaea associated with petroleum seepage in deep-sea sediments.</title>
        <authorList>
            <person name="Dong X."/>
            <person name="Hubert C."/>
        </authorList>
    </citation>
    <scope>NUCLEOTIDE SEQUENCE [LARGE SCALE GENOMIC DNA]</scope>
    <source>
        <strain evidence="2">E44_bin7</strain>
    </source>
</reference>
<protein>
    <recommendedName>
        <fullName evidence="1">Methyltransferase domain-containing protein</fullName>
    </recommendedName>
</protein>
<evidence type="ECO:0000313" key="3">
    <source>
        <dbReference type="Proteomes" id="UP000316360"/>
    </source>
</evidence>
<dbReference type="Pfam" id="PF12147">
    <property type="entry name" value="Methyltransf_20"/>
    <property type="match status" value="1"/>
</dbReference>
<comment type="caution">
    <text evidence="2">The sequence shown here is derived from an EMBL/GenBank/DDBJ whole genome shotgun (WGS) entry which is preliminary data.</text>
</comment>
<proteinExistence type="predicted"/>
<dbReference type="EMBL" id="SOKJ01000299">
    <property type="protein sequence ID" value="TET09297.1"/>
    <property type="molecule type" value="Genomic_DNA"/>
</dbReference>
<dbReference type="InterPro" id="IPR029063">
    <property type="entry name" value="SAM-dependent_MTases_sf"/>
</dbReference>
<evidence type="ECO:0000259" key="1">
    <source>
        <dbReference type="Pfam" id="PF12147"/>
    </source>
</evidence>
<organism evidence="2 3">
    <name type="scientific">Aerophobetes bacterium</name>
    <dbReference type="NCBI Taxonomy" id="2030807"/>
    <lineage>
        <taxon>Bacteria</taxon>
        <taxon>Candidatus Aerophobota</taxon>
    </lineage>
</organism>
<dbReference type="InterPro" id="IPR022744">
    <property type="entry name" value="MeTrfase_dom_put"/>
</dbReference>
<gene>
    <name evidence="2" type="ORF">E3J84_05265</name>
</gene>
<dbReference type="SUPFAM" id="SSF53335">
    <property type="entry name" value="S-adenosyl-L-methionine-dependent methyltransferases"/>
    <property type="match status" value="1"/>
</dbReference>
<dbReference type="Gene3D" id="3.40.50.150">
    <property type="entry name" value="Vaccinia Virus protein VP39"/>
    <property type="match status" value="1"/>
</dbReference>
<dbReference type="AlphaFoldDB" id="A0A523RU68"/>
<accession>A0A523RU68</accession>
<name>A0A523RU68_UNCAE</name>
<evidence type="ECO:0000313" key="2">
    <source>
        <dbReference type="EMBL" id="TET09297.1"/>
    </source>
</evidence>